<comment type="similarity">
    <text evidence="1">Belongs to the short-chain dehydrogenases/reductases (SDR) family.</text>
</comment>
<sequence>MSWNASDIPDQRGRLAVVTGATGGIGYETALALAGAGAEVVLAGRSDAKGDVALRGILARHPRAQVRYMHLDLCSLASVRAFAERFADAHGRLDLLVNNAGVMTPPTRQETEDGFELQFGSNYLAHFALTARLLPLLRNGSRPRVVSVASGAHRLQAAIHFEDLQWQRGYMPWPAYAQSKLAMLLFAFELQRRGDRYGWGLLSNAAHPGFARTGLQSAGADLGRIGDRTTLNERMTRWMAPWASQSAAEGALPTLFAATSPQAKPAGYYGPQRMFEMKGPVGEATIGRRARDEEVAARLWKVSAELAGVRWPLDKEAQP</sequence>
<protein>
    <submittedName>
        <fullName evidence="3">SDR family oxidoreductase</fullName>
    </submittedName>
</protein>
<dbReference type="EMBL" id="JBBWWT010000005">
    <property type="protein sequence ID" value="MEL1265164.1"/>
    <property type="molecule type" value="Genomic_DNA"/>
</dbReference>
<comment type="caution">
    <text evidence="3">The sequence shown here is derived from an EMBL/GenBank/DDBJ whole genome shotgun (WGS) entry which is preliminary data.</text>
</comment>
<proteinExistence type="inferred from homology"/>
<dbReference type="CDD" id="cd05327">
    <property type="entry name" value="retinol-DH_like_SDR_c_like"/>
    <property type="match status" value="1"/>
</dbReference>
<accession>A0ABU9J1R3</accession>
<name>A0ABU9J1R3_9GAMM</name>
<gene>
    <name evidence="3" type="ORF">AAD027_12430</name>
</gene>
<dbReference type="Gene3D" id="3.40.50.720">
    <property type="entry name" value="NAD(P)-binding Rossmann-like Domain"/>
    <property type="match status" value="1"/>
</dbReference>
<dbReference type="SUPFAM" id="SSF51735">
    <property type="entry name" value="NAD(P)-binding Rossmann-fold domains"/>
    <property type="match status" value="1"/>
</dbReference>
<evidence type="ECO:0000313" key="4">
    <source>
        <dbReference type="Proteomes" id="UP001459204"/>
    </source>
</evidence>
<evidence type="ECO:0000256" key="1">
    <source>
        <dbReference type="ARBA" id="ARBA00006484"/>
    </source>
</evidence>
<keyword evidence="4" id="KW-1185">Reference proteome</keyword>
<keyword evidence="2" id="KW-0560">Oxidoreductase</keyword>
<dbReference type="InterPro" id="IPR036291">
    <property type="entry name" value="NAD(P)-bd_dom_sf"/>
</dbReference>
<dbReference type="InterPro" id="IPR002347">
    <property type="entry name" value="SDR_fam"/>
</dbReference>
<dbReference type="NCBIfam" id="NF004846">
    <property type="entry name" value="PRK06197.1"/>
    <property type="match status" value="1"/>
</dbReference>
<evidence type="ECO:0000256" key="2">
    <source>
        <dbReference type="ARBA" id="ARBA00023002"/>
    </source>
</evidence>
<dbReference type="PANTHER" id="PTHR24320">
    <property type="entry name" value="RETINOL DEHYDROGENASE"/>
    <property type="match status" value="1"/>
</dbReference>
<dbReference type="PROSITE" id="PS00061">
    <property type="entry name" value="ADH_SHORT"/>
    <property type="match status" value="1"/>
</dbReference>
<dbReference type="PRINTS" id="PR00081">
    <property type="entry name" value="GDHRDH"/>
</dbReference>
<dbReference type="NCBIfam" id="NF004513">
    <property type="entry name" value="PRK05854.1"/>
    <property type="match status" value="1"/>
</dbReference>
<dbReference type="RefSeq" id="WP_341726332.1">
    <property type="nucleotide sequence ID" value="NZ_JBBWWT010000005.1"/>
</dbReference>
<evidence type="ECO:0000313" key="3">
    <source>
        <dbReference type="EMBL" id="MEL1265164.1"/>
    </source>
</evidence>
<reference evidence="3 4" key="1">
    <citation type="submission" date="2024-04" db="EMBL/GenBank/DDBJ databases">
        <title>Draft genome sequence of Pseudoxanthomonas putridarboris WD12.</title>
        <authorList>
            <person name="Oh J."/>
        </authorList>
    </citation>
    <scope>NUCLEOTIDE SEQUENCE [LARGE SCALE GENOMIC DNA]</scope>
    <source>
        <strain evidence="3 4">WD12</strain>
    </source>
</reference>
<organism evidence="3 4">
    <name type="scientific">Pseudoxanthomonas putridarboris</name>
    <dbReference type="NCBI Taxonomy" id="752605"/>
    <lineage>
        <taxon>Bacteria</taxon>
        <taxon>Pseudomonadati</taxon>
        <taxon>Pseudomonadota</taxon>
        <taxon>Gammaproteobacteria</taxon>
        <taxon>Lysobacterales</taxon>
        <taxon>Lysobacteraceae</taxon>
        <taxon>Pseudoxanthomonas</taxon>
    </lineage>
</organism>
<dbReference type="InterPro" id="IPR020904">
    <property type="entry name" value="Sc_DH/Rdtase_CS"/>
</dbReference>
<dbReference type="PANTHER" id="PTHR24320:SF148">
    <property type="entry name" value="NAD(P)-BINDING ROSSMANN-FOLD SUPERFAMILY PROTEIN"/>
    <property type="match status" value="1"/>
</dbReference>
<dbReference type="Proteomes" id="UP001459204">
    <property type="component" value="Unassembled WGS sequence"/>
</dbReference>
<dbReference type="Pfam" id="PF00106">
    <property type="entry name" value="adh_short"/>
    <property type="match status" value="1"/>
</dbReference>